<dbReference type="EMBL" id="HACA01002002">
    <property type="protein sequence ID" value="CDW19363.1"/>
    <property type="molecule type" value="Transcribed_RNA"/>
</dbReference>
<accession>A0A0K2T035</accession>
<feature type="transmembrane region" description="Helical" evidence="1">
    <location>
        <begin position="54"/>
        <end position="76"/>
    </location>
</feature>
<keyword evidence="1" id="KW-1133">Transmembrane helix</keyword>
<name>A0A0K2T035_LEPSM</name>
<sequence>MGVVMRCFFLLTLNFAPKSSLMILWTVTSLRFTFMVILRILLNEFLARRYLTQLIMDLVVTFSLRPHSYFLATVPWVSHHLLMTYIAIWLILRSLAISVRVFWHVNTCTMRNLFASILLSLKIHPI</sequence>
<feature type="transmembrane region" description="Helical" evidence="1">
    <location>
        <begin position="82"/>
        <end position="103"/>
    </location>
</feature>
<organism evidence="2">
    <name type="scientific">Lepeophtheirus salmonis</name>
    <name type="common">Salmon louse</name>
    <name type="synonym">Caligus salmonis</name>
    <dbReference type="NCBI Taxonomy" id="72036"/>
    <lineage>
        <taxon>Eukaryota</taxon>
        <taxon>Metazoa</taxon>
        <taxon>Ecdysozoa</taxon>
        <taxon>Arthropoda</taxon>
        <taxon>Crustacea</taxon>
        <taxon>Multicrustacea</taxon>
        <taxon>Hexanauplia</taxon>
        <taxon>Copepoda</taxon>
        <taxon>Siphonostomatoida</taxon>
        <taxon>Caligidae</taxon>
        <taxon>Lepeophtheirus</taxon>
    </lineage>
</organism>
<dbReference type="AlphaFoldDB" id="A0A0K2T035"/>
<feature type="transmembrane region" description="Helical" evidence="1">
    <location>
        <begin position="20"/>
        <end position="42"/>
    </location>
</feature>
<protein>
    <submittedName>
        <fullName evidence="2">Uncharacterized protein</fullName>
    </submittedName>
</protein>
<reference evidence="2" key="1">
    <citation type="submission" date="2014-05" db="EMBL/GenBank/DDBJ databases">
        <authorList>
            <person name="Chronopoulou M."/>
        </authorList>
    </citation>
    <scope>NUCLEOTIDE SEQUENCE</scope>
    <source>
        <tissue evidence="2">Whole organism</tissue>
    </source>
</reference>
<keyword evidence="1" id="KW-0472">Membrane</keyword>
<evidence type="ECO:0000256" key="1">
    <source>
        <dbReference type="SAM" id="Phobius"/>
    </source>
</evidence>
<proteinExistence type="predicted"/>
<evidence type="ECO:0000313" key="2">
    <source>
        <dbReference type="EMBL" id="CDW19363.1"/>
    </source>
</evidence>
<keyword evidence="1" id="KW-0812">Transmembrane</keyword>